<dbReference type="OrthoDB" id="6358661at2759"/>
<feature type="compositionally biased region" description="Polar residues" evidence="1">
    <location>
        <begin position="360"/>
        <end position="388"/>
    </location>
</feature>
<comment type="caution">
    <text evidence="2">The sequence shown here is derived from an EMBL/GenBank/DDBJ whole genome shotgun (WGS) entry which is preliminary data.</text>
</comment>
<evidence type="ECO:0000313" key="3">
    <source>
        <dbReference type="Proteomes" id="UP000283509"/>
    </source>
</evidence>
<feature type="region of interest" description="Disordered" evidence="1">
    <location>
        <begin position="126"/>
        <end position="174"/>
    </location>
</feature>
<proteinExistence type="predicted"/>
<feature type="compositionally biased region" description="Basic and acidic residues" evidence="1">
    <location>
        <begin position="513"/>
        <end position="522"/>
    </location>
</feature>
<reference evidence="2 3" key="2">
    <citation type="submission" date="2019-01" db="EMBL/GenBank/DDBJ databases">
        <title>The decoding of complex shrimp genome reveals the adaptation for benthos swimmer, frequently molting mechanism and breeding impact on genome.</title>
        <authorList>
            <person name="Sun Y."/>
            <person name="Gao Y."/>
            <person name="Yu Y."/>
        </authorList>
    </citation>
    <scope>NUCLEOTIDE SEQUENCE [LARGE SCALE GENOMIC DNA]</scope>
    <source>
        <tissue evidence="2">Muscle</tissue>
    </source>
</reference>
<feature type="compositionally biased region" description="Polar residues" evidence="1">
    <location>
        <begin position="262"/>
        <end position="274"/>
    </location>
</feature>
<keyword evidence="3" id="KW-1185">Reference proteome</keyword>
<dbReference type="EMBL" id="QCYY01000817">
    <property type="protein sequence ID" value="ROT82495.1"/>
    <property type="molecule type" value="Genomic_DNA"/>
</dbReference>
<feature type="region of interest" description="Disordered" evidence="1">
    <location>
        <begin position="247"/>
        <end position="390"/>
    </location>
</feature>
<evidence type="ECO:0000256" key="1">
    <source>
        <dbReference type="SAM" id="MobiDB-lite"/>
    </source>
</evidence>
<accession>A0A3R7Q023</accession>
<name>A0A3R7Q023_PENVA</name>
<feature type="region of interest" description="Disordered" evidence="1">
    <location>
        <begin position="506"/>
        <end position="530"/>
    </location>
</feature>
<protein>
    <submittedName>
        <fullName evidence="2">Uncharacterized protein</fullName>
    </submittedName>
</protein>
<sequence length="535" mass="58629">MSNQNSRSWIIHLSRQFLKSINPPPVINRRLLHAPWDPEAHAQGGREGVDTFTLAVYMSAGGRAQPQTESLPRPAMIIHRILLLALVASAAWAHPQRQRQSPLSMGMRFLGNIRDGVTKTFQGIFGGGNTRQTKEQIQGRPFQQQLAPRPHPGPVQPHGAHEVVHHSSSHTTGPPSSFFTVVHEAPEASTAFPDIQGFTDESFKPSTFFNGHTPFQGKVEEEELPLVVNEVVVSRPETNVFARPPSFLVTHDPQADKHVPPSHNSQTSTFSSFGKSPLDTPIPFGNSATFSLGKLRDSSSDPPSPFRDADEDTDALGPSSHTSGHGPRPTPFVQRLKPSVGSPARVEPTTHPFVHRPHPTTRQFLQQTRPTSRPHSSLKTKPSSTFFKASNPFKASEEITKAPKHSFTSSIPAEPSSVAFKPIAPSPSPSPTLFRHTPSDVVRHAAPAHEVRPQREAFKKPVTPAKVGGGHINTGTKMTVVSTLNEDGTQIVTTRPFLATCMMRGRKFRPKPKRENEQDRDTNPQTSSDVTCIVC</sequence>
<evidence type="ECO:0000313" key="2">
    <source>
        <dbReference type="EMBL" id="ROT82495.1"/>
    </source>
</evidence>
<dbReference type="Proteomes" id="UP000283509">
    <property type="component" value="Unassembled WGS sequence"/>
</dbReference>
<gene>
    <name evidence="2" type="ORF">C7M84_024350</name>
</gene>
<dbReference type="AlphaFoldDB" id="A0A3R7Q023"/>
<reference evidence="2 3" key="1">
    <citation type="submission" date="2018-04" db="EMBL/GenBank/DDBJ databases">
        <authorList>
            <person name="Zhang X."/>
            <person name="Yuan J."/>
            <person name="Li F."/>
            <person name="Xiang J."/>
        </authorList>
    </citation>
    <scope>NUCLEOTIDE SEQUENCE [LARGE SCALE GENOMIC DNA]</scope>
    <source>
        <tissue evidence="2">Muscle</tissue>
    </source>
</reference>
<organism evidence="2 3">
    <name type="scientific">Penaeus vannamei</name>
    <name type="common">Whiteleg shrimp</name>
    <name type="synonym">Litopenaeus vannamei</name>
    <dbReference type="NCBI Taxonomy" id="6689"/>
    <lineage>
        <taxon>Eukaryota</taxon>
        <taxon>Metazoa</taxon>
        <taxon>Ecdysozoa</taxon>
        <taxon>Arthropoda</taxon>
        <taxon>Crustacea</taxon>
        <taxon>Multicrustacea</taxon>
        <taxon>Malacostraca</taxon>
        <taxon>Eumalacostraca</taxon>
        <taxon>Eucarida</taxon>
        <taxon>Decapoda</taxon>
        <taxon>Dendrobranchiata</taxon>
        <taxon>Penaeoidea</taxon>
        <taxon>Penaeidae</taxon>
        <taxon>Penaeus</taxon>
    </lineage>
</organism>